<keyword evidence="6 9" id="KW-1133">Transmembrane helix</keyword>
<dbReference type="InterPro" id="IPR007272">
    <property type="entry name" value="Sulf_transp_TsuA/YedE"/>
</dbReference>
<feature type="transmembrane region" description="Helical" evidence="9">
    <location>
        <begin position="234"/>
        <end position="258"/>
    </location>
</feature>
<dbReference type="Pfam" id="PF04143">
    <property type="entry name" value="Sulf_transp"/>
    <property type="match status" value="1"/>
</dbReference>
<keyword evidence="11" id="KW-1185">Reference proteome</keyword>
<feature type="transmembrane region" description="Helical" evidence="9">
    <location>
        <begin position="115"/>
        <end position="137"/>
    </location>
</feature>
<dbReference type="EMBL" id="FOGV01000012">
    <property type="protein sequence ID" value="SES04169.1"/>
    <property type="molecule type" value="Genomic_DNA"/>
</dbReference>
<evidence type="ECO:0000256" key="4">
    <source>
        <dbReference type="ARBA" id="ARBA00022519"/>
    </source>
</evidence>
<evidence type="ECO:0000256" key="1">
    <source>
        <dbReference type="ARBA" id="ARBA00004429"/>
    </source>
</evidence>
<accession>A0A1H9U465</accession>
<evidence type="ECO:0000313" key="10">
    <source>
        <dbReference type="EMBL" id="SES04169.1"/>
    </source>
</evidence>
<feature type="transmembrane region" description="Helical" evidence="9">
    <location>
        <begin position="43"/>
        <end position="63"/>
    </location>
</feature>
<dbReference type="GO" id="GO:0005886">
    <property type="term" value="C:plasma membrane"/>
    <property type="evidence" value="ECO:0007669"/>
    <property type="project" value="UniProtKB-SubCell"/>
</dbReference>
<feature type="transmembrane region" description="Helical" evidence="9">
    <location>
        <begin position="190"/>
        <end position="213"/>
    </location>
</feature>
<evidence type="ECO:0000256" key="5">
    <source>
        <dbReference type="ARBA" id="ARBA00022692"/>
    </source>
</evidence>
<comment type="caution">
    <text evidence="10">The sequence shown here is derived from an EMBL/GenBank/DDBJ whole genome shotgun (WGS) entry which is preliminary data.</text>
</comment>
<feature type="transmembrane region" description="Helical" evidence="9">
    <location>
        <begin position="343"/>
        <end position="365"/>
    </location>
</feature>
<dbReference type="PANTHER" id="PTHR30574:SF1">
    <property type="entry name" value="SULPHUR TRANSPORT DOMAIN-CONTAINING PROTEIN"/>
    <property type="match status" value="1"/>
</dbReference>
<name>A0A1H9U465_9BACI</name>
<sequence>MSTKDNRQAPERQPVQKILLLIGLTLFVSLLLHLYVAADLTHLLLLILGFAIGYTLLHARFGFSSVYRQIVEDGNTEMLRTHLVMLGLAAVLFAPILMFGLALGETVPEGAVAPLSIGLVFGSFLFGFGMEIGSGLAPAALYRMEGARTALILTLAGFLTGAGFGGYHFGFWNERLPAIRPYSIAEDTPLGYPGALILLLSFFAIVAFVSYSYKKRKRPPALPPMPTAVKWRKILYGTWPLFTGAAVLALLNALVFYVQGSPWKLTASFTLWAGKMIETLGIDISSWEYWSAQGEIPALVNPLFTDERTILNIGVMLGAFVTLCLSGLVRFQKAPLHLCIKALTGGILMGYGATISFGANVGAYFSGIASFSAHAWIWTLMAIAGVYAAYYLETQFDLTRSQK</sequence>
<keyword evidence="3" id="KW-1003">Cell membrane</keyword>
<feature type="transmembrane region" description="Helical" evidence="9">
    <location>
        <begin position="149"/>
        <end position="170"/>
    </location>
</feature>
<keyword evidence="4" id="KW-0997">Cell inner membrane</keyword>
<keyword evidence="5 9" id="KW-0812">Transmembrane</keyword>
<dbReference type="STRING" id="1464123.SAMN05444126_11280"/>
<comment type="similarity">
    <text evidence="8">Belongs to the TsuA/YedE (TC 9.B.102) family.</text>
</comment>
<dbReference type="AlphaFoldDB" id="A0A1H9U465"/>
<comment type="subcellular location">
    <subcellularLocation>
        <location evidence="1">Cell inner membrane</location>
        <topology evidence="1">Multi-pass membrane protein</topology>
    </subcellularLocation>
</comment>
<dbReference type="Proteomes" id="UP000199318">
    <property type="component" value="Unassembled WGS sequence"/>
</dbReference>
<feature type="transmembrane region" description="Helical" evidence="9">
    <location>
        <begin position="83"/>
        <end position="103"/>
    </location>
</feature>
<feature type="transmembrane region" description="Helical" evidence="9">
    <location>
        <begin position="18"/>
        <end position="37"/>
    </location>
</feature>
<organism evidence="10 11">
    <name type="scientific">Salisediminibacterium halotolerans</name>
    <dbReference type="NCBI Taxonomy" id="517425"/>
    <lineage>
        <taxon>Bacteria</taxon>
        <taxon>Bacillati</taxon>
        <taxon>Bacillota</taxon>
        <taxon>Bacilli</taxon>
        <taxon>Bacillales</taxon>
        <taxon>Bacillaceae</taxon>
        <taxon>Salisediminibacterium</taxon>
    </lineage>
</organism>
<feature type="transmembrane region" description="Helical" evidence="9">
    <location>
        <begin position="310"/>
        <end position="331"/>
    </location>
</feature>
<dbReference type="RefSeq" id="WP_093072952.1">
    <property type="nucleotide sequence ID" value="NZ_FOGV01000012.1"/>
</dbReference>
<reference evidence="11" key="1">
    <citation type="submission" date="2016-10" db="EMBL/GenBank/DDBJ databases">
        <authorList>
            <person name="de Groot N.N."/>
        </authorList>
    </citation>
    <scope>NUCLEOTIDE SEQUENCE [LARGE SCALE GENOMIC DNA]</scope>
    <source>
        <strain evidence="11">10nlg</strain>
    </source>
</reference>
<keyword evidence="7 9" id="KW-0472">Membrane</keyword>
<evidence type="ECO:0000256" key="7">
    <source>
        <dbReference type="ARBA" id="ARBA00023136"/>
    </source>
</evidence>
<protein>
    <submittedName>
        <fullName evidence="10">Uncharacterized protein</fullName>
    </submittedName>
</protein>
<evidence type="ECO:0000256" key="3">
    <source>
        <dbReference type="ARBA" id="ARBA00022475"/>
    </source>
</evidence>
<dbReference type="OrthoDB" id="9794165at2"/>
<evidence type="ECO:0000256" key="2">
    <source>
        <dbReference type="ARBA" id="ARBA00022448"/>
    </source>
</evidence>
<evidence type="ECO:0000256" key="6">
    <source>
        <dbReference type="ARBA" id="ARBA00022989"/>
    </source>
</evidence>
<evidence type="ECO:0000256" key="9">
    <source>
        <dbReference type="SAM" id="Phobius"/>
    </source>
</evidence>
<evidence type="ECO:0000313" key="11">
    <source>
        <dbReference type="Proteomes" id="UP000199318"/>
    </source>
</evidence>
<evidence type="ECO:0000256" key="8">
    <source>
        <dbReference type="ARBA" id="ARBA00035655"/>
    </source>
</evidence>
<proteinExistence type="inferred from homology"/>
<feature type="transmembrane region" description="Helical" evidence="9">
    <location>
        <begin position="371"/>
        <end position="392"/>
    </location>
</feature>
<dbReference type="PANTHER" id="PTHR30574">
    <property type="entry name" value="INNER MEMBRANE PROTEIN YEDE"/>
    <property type="match status" value="1"/>
</dbReference>
<keyword evidence="2" id="KW-0813">Transport</keyword>
<gene>
    <name evidence="10" type="ORF">SAMN05444126_11280</name>
</gene>